<proteinExistence type="predicted"/>
<reference evidence="2" key="1">
    <citation type="submission" date="2017-01" db="EMBL/GenBank/DDBJ databases">
        <authorList>
            <person name="Varghese N."/>
            <person name="Submissions S."/>
        </authorList>
    </citation>
    <scope>NUCLEOTIDE SEQUENCE [LARGE SCALE GENOMIC DNA]</scope>
    <source>
        <strain evidence="2">DSM 17126</strain>
    </source>
</reference>
<accession>A0A1N7KNK5</accession>
<sequence>MKRITLIICILFFYQIVNSQRHLGNETTNIVPPSPQSAEMVTYGNQPLNEYKGMAQISIPITGIKEKNLFNNIELKYSKLGVKVNDIPNNVGVSWLLDMGGVITRTIYDFPDEMRIPAKRLIFENLYGINTLTQSPNGSANATLLNSYVKDATIDNEVDVFNISVNGLNGSFYLDKDLNPVLLSDSHQFKIQTVGDFKTTHAFILTTNEGIKYYFGGSTAIERTFVRDAPELGGYTSFYLTKIQNVQGSEINFEYKNNGPKSTPISETEWKSIRTQTYQDCASSIRPLGLNRTSSGFVLKINDSRTLTAIKGEQSTIKINYDPSDVDKISSIEIFNRNKKYKEFAFVYLDSPLNKRFFLSNLKIYDVVNDTKLYNNEYVFEYNDPLAIPARMSRTTDLYGYYNGKNSYTLVPNINLLIGDGTGTNFPGLEGLADRRSDFNYAVKGTLKSITYPTKGKTFYEYEGLGQKSIVYDSKNGMLDADEIPANLENSSFLDGNEVMDDQVKVNLFISQHMVSGPPANYTANFKILDAVTNQVLKDQNLLLPKPVFGQDGPSQKTVTFDFATEKNKQYKFVMKLLRANYHDIGNYEVVYKNKYKEVNNVGLRLKRISDFDGVSTTNTKRLYYTSFDKINNPSLLPDNLYQIGGYTTFMYDIAGCTSESGTPLLYPKAIQQTILSSQNSSDYFDQPLAFPVVTISYGGDGFEKGGEEKRFIDGVYDGTYTFYSPPPSSGTSYFGGIEDLALISGSAVKDFNRSVLYEDYNGKLIENRVFSSLNNGKAYMKQKTVFNYDFTETKTIYNLMGKSVYEQFYYASGEDPNNLVTNLVLFYLPRKSYSVPLNNKTETLYFENIPVDTDDDSSYKKLTTTTNYFYNNPLHYQLTQQKTTYPDNTVSTSNFVYAHEIGNQKLINAHMIGIPLATEVKENGKVINKSETKYDSSTHLFPTSALSFDLHNPVTGSTELTYDQYDNKGNIQQYTARNGISTTIIWGYNQTQPIAKIEGAKLSDISQSIIDTIINASDNDAQLGTDSSEQTLIAALDLFRNNSALSAYQISTYSYDPLIGVKSITPPSGIRELY</sequence>
<dbReference type="EMBL" id="FTNY01000016">
    <property type="protein sequence ID" value="SIS63147.1"/>
    <property type="molecule type" value="Genomic_DNA"/>
</dbReference>
<feature type="non-terminal residue" evidence="1">
    <location>
        <position position="1075"/>
    </location>
</feature>
<keyword evidence="2" id="KW-1185">Reference proteome</keyword>
<evidence type="ECO:0000313" key="1">
    <source>
        <dbReference type="EMBL" id="SIS63147.1"/>
    </source>
</evidence>
<protein>
    <recommendedName>
        <fullName evidence="3">YD repeat-containing protein</fullName>
    </recommendedName>
</protein>
<dbReference type="Proteomes" id="UP000186373">
    <property type="component" value="Unassembled WGS sequence"/>
</dbReference>
<organism evidence="1 2">
    <name type="scientific">Chryseobacterium shigense</name>
    <dbReference type="NCBI Taxonomy" id="297244"/>
    <lineage>
        <taxon>Bacteria</taxon>
        <taxon>Pseudomonadati</taxon>
        <taxon>Bacteroidota</taxon>
        <taxon>Flavobacteriia</taxon>
        <taxon>Flavobacteriales</taxon>
        <taxon>Weeksellaceae</taxon>
        <taxon>Chryseobacterium group</taxon>
        <taxon>Chryseobacterium</taxon>
    </lineage>
</organism>
<dbReference type="AlphaFoldDB" id="A0A1N7KNK5"/>
<name>A0A1N7KNK5_9FLAO</name>
<gene>
    <name evidence="1" type="ORF">SAMN05421639_1163</name>
</gene>
<evidence type="ECO:0008006" key="3">
    <source>
        <dbReference type="Google" id="ProtNLM"/>
    </source>
</evidence>
<evidence type="ECO:0000313" key="2">
    <source>
        <dbReference type="Proteomes" id="UP000186373"/>
    </source>
</evidence>